<evidence type="ECO:0000313" key="2">
    <source>
        <dbReference type="Proteomes" id="UP001234989"/>
    </source>
</evidence>
<sequence>MWLMSWIHL</sequence>
<protein>
    <submittedName>
        <fullName evidence="1">Uncharacterized protein</fullName>
    </submittedName>
</protein>
<gene>
    <name evidence="1" type="ORF">MTR67_048727</name>
</gene>
<organism evidence="1 2">
    <name type="scientific">Solanum verrucosum</name>
    <dbReference type="NCBI Taxonomy" id="315347"/>
    <lineage>
        <taxon>Eukaryota</taxon>
        <taxon>Viridiplantae</taxon>
        <taxon>Streptophyta</taxon>
        <taxon>Embryophyta</taxon>
        <taxon>Tracheophyta</taxon>
        <taxon>Spermatophyta</taxon>
        <taxon>Magnoliopsida</taxon>
        <taxon>eudicotyledons</taxon>
        <taxon>Gunneridae</taxon>
        <taxon>Pentapetalae</taxon>
        <taxon>asterids</taxon>
        <taxon>lamiids</taxon>
        <taxon>Solanales</taxon>
        <taxon>Solanaceae</taxon>
        <taxon>Solanoideae</taxon>
        <taxon>Solaneae</taxon>
        <taxon>Solanum</taxon>
    </lineage>
</organism>
<evidence type="ECO:0000313" key="1">
    <source>
        <dbReference type="EMBL" id="WMV55342.1"/>
    </source>
</evidence>
<dbReference type="EMBL" id="CP133622">
    <property type="protein sequence ID" value="WMV55342.1"/>
    <property type="molecule type" value="Genomic_DNA"/>
</dbReference>
<keyword evidence="2" id="KW-1185">Reference proteome</keyword>
<proteinExistence type="predicted"/>
<name>A0AAF0UZ06_SOLVR</name>
<reference evidence="1" key="1">
    <citation type="submission" date="2023-08" db="EMBL/GenBank/DDBJ databases">
        <title>A de novo genome assembly of Solanum verrucosum Schlechtendal, a Mexican diploid species geographically isolated from the other diploid A-genome species in potato relatives.</title>
        <authorList>
            <person name="Hosaka K."/>
        </authorList>
    </citation>
    <scope>NUCLEOTIDE SEQUENCE</scope>
    <source>
        <tissue evidence="1">Young leaves</tissue>
    </source>
</reference>
<accession>A0AAF0UZ06</accession>
<dbReference type="Proteomes" id="UP001234989">
    <property type="component" value="Chromosome 11"/>
</dbReference>